<name>A0A0M7ALR6_9HYPH</name>
<protein>
    <submittedName>
        <fullName evidence="1">Uncharacterized protein</fullName>
    </submittedName>
</protein>
<gene>
    <name evidence="1" type="ORF">LA5096_04257</name>
</gene>
<evidence type="ECO:0000313" key="1">
    <source>
        <dbReference type="EMBL" id="CTQ75170.1"/>
    </source>
</evidence>
<proteinExistence type="predicted"/>
<reference evidence="2" key="1">
    <citation type="submission" date="2015-07" db="EMBL/GenBank/DDBJ databases">
        <authorList>
            <person name="Rodrigo-Torres Lidia"/>
            <person name="Arahal R.David."/>
        </authorList>
    </citation>
    <scope>NUCLEOTIDE SEQUENCE [LARGE SCALE GENOMIC DNA]</scope>
    <source>
        <strain evidence="2">CECT 5096</strain>
    </source>
</reference>
<dbReference type="Proteomes" id="UP000049983">
    <property type="component" value="Unassembled WGS sequence"/>
</dbReference>
<organism evidence="1 2">
    <name type="scientific">Roseibium album</name>
    <dbReference type="NCBI Taxonomy" id="311410"/>
    <lineage>
        <taxon>Bacteria</taxon>
        <taxon>Pseudomonadati</taxon>
        <taxon>Pseudomonadota</taxon>
        <taxon>Alphaproteobacteria</taxon>
        <taxon>Hyphomicrobiales</taxon>
        <taxon>Stappiaceae</taxon>
        <taxon>Roseibium</taxon>
    </lineage>
</organism>
<evidence type="ECO:0000313" key="2">
    <source>
        <dbReference type="Proteomes" id="UP000049983"/>
    </source>
</evidence>
<sequence>MGGSLGPEDVSILFNAYSACRTRLYALGCSVRVLRDFREVVPTLEACGKDVTPFFQTRFFDFNGHNGFCHVAFAGEEPVSFYCSQLFDTGGMNYLEYHRLQLSRIYGDAYKVDHSWVCPPMEEIQGKVIYSGDALNVSGFGSAKVSLERLALIARMNLYLGLATWKDAAVCVGLARADRIRKSLGDVYGAFHRYPYATRWVNPPADRKQDDMFLFNWPSDVLYLAKIDAHGTGLTLEELD</sequence>
<accession>A0A0M7ALR6</accession>
<keyword evidence="2" id="KW-1185">Reference proteome</keyword>
<dbReference type="EMBL" id="CXWC01000012">
    <property type="protein sequence ID" value="CTQ75170.1"/>
    <property type="molecule type" value="Genomic_DNA"/>
</dbReference>
<dbReference type="AlphaFoldDB" id="A0A0M7ALR6"/>